<dbReference type="AlphaFoldDB" id="A0A0B7B6Y1"/>
<protein>
    <submittedName>
        <fullName evidence="3">Uncharacterized protein</fullName>
    </submittedName>
</protein>
<sequence>MQYEDRIRGFERKCLRKICWDQRILNTEIIKRTGINNINEEIINRKWLRHRLKMQEDQIPQNGSEMESRW</sequence>
<evidence type="ECO:0000313" key="1">
    <source>
        <dbReference type="EMBL" id="CEK88048.1"/>
    </source>
</evidence>
<name>A0A0B7B6Y1_9EUPU</name>
<gene>
    <name evidence="3" type="primary">ORF162878</name>
    <name evidence="1" type="synonym">ORF162849</name>
    <name evidence="2" type="synonym">ORF162861</name>
</gene>
<organism evidence="3">
    <name type="scientific">Arion vulgaris</name>
    <dbReference type="NCBI Taxonomy" id="1028688"/>
    <lineage>
        <taxon>Eukaryota</taxon>
        <taxon>Metazoa</taxon>
        <taxon>Spiralia</taxon>
        <taxon>Lophotrochozoa</taxon>
        <taxon>Mollusca</taxon>
        <taxon>Gastropoda</taxon>
        <taxon>Heterobranchia</taxon>
        <taxon>Euthyneura</taxon>
        <taxon>Panpulmonata</taxon>
        <taxon>Eupulmonata</taxon>
        <taxon>Stylommatophora</taxon>
        <taxon>Helicina</taxon>
        <taxon>Arionoidea</taxon>
        <taxon>Arionidae</taxon>
        <taxon>Arion</taxon>
    </lineage>
</organism>
<evidence type="ECO:0000313" key="2">
    <source>
        <dbReference type="EMBL" id="CEK88049.1"/>
    </source>
</evidence>
<dbReference type="EMBL" id="HACG01041183">
    <property type="protein sequence ID" value="CEK88048.1"/>
    <property type="molecule type" value="Transcribed_RNA"/>
</dbReference>
<proteinExistence type="predicted"/>
<accession>A0A0B7B6Y1</accession>
<dbReference type="EMBL" id="HACG01041184">
    <property type="protein sequence ID" value="CEK88049.1"/>
    <property type="molecule type" value="Transcribed_RNA"/>
</dbReference>
<evidence type="ECO:0000313" key="3">
    <source>
        <dbReference type="EMBL" id="CEK88051.1"/>
    </source>
</evidence>
<reference evidence="3" key="1">
    <citation type="submission" date="2014-12" db="EMBL/GenBank/DDBJ databases">
        <title>Insight into the proteome of Arion vulgaris.</title>
        <authorList>
            <person name="Aradska J."/>
            <person name="Bulat T."/>
            <person name="Smidak R."/>
            <person name="Sarate P."/>
            <person name="Gangsoo J."/>
            <person name="Sialana F."/>
            <person name="Bilban M."/>
            <person name="Lubec G."/>
        </authorList>
    </citation>
    <scope>NUCLEOTIDE SEQUENCE</scope>
    <source>
        <tissue evidence="3">Skin</tissue>
    </source>
</reference>
<dbReference type="EMBL" id="HACG01041186">
    <property type="protein sequence ID" value="CEK88051.1"/>
    <property type="molecule type" value="Transcribed_RNA"/>
</dbReference>